<name>A0A0E9PH90_ANGAN</name>
<reference evidence="1" key="1">
    <citation type="submission" date="2014-11" db="EMBL/GenBank/DDBJ databases">
        <authorList>
            <person name="Amaro Gonzalez C."/>
        </authorList>
    </citation>
    <scope>NUCLEOTIDE SEQUENCE</scope>
</reference>
<dbReference type="AlphaFoldDB" id="A0A0E9PH90"/>
<accession>A0A0E9PH90</accession>
<evidence type="ECO:0000313" key="1">
    <source>
        <dbReference type="EMBL" id="JAH03889.1"/>
    </source>
</evidence>
<proteinExistence type="predicted"/>
<protein>
    <submittedName>
        <fullName evidence="1">Uncharacterized protein</fullName>
    </submittedName>
</protein>
<reference evidence="1" key="2">
    <citation type="journal article" date="2015" name="Fish Shellfish Immunol.">
        <title>Early steps in the European eel (Anguilla anguilla)-Vibrio vulnificus interaction in the gills: Role of the RtxA13 toxin.</title>
        <authorList>
            <person name="Callol A."/>
            <person name="Pajuelo D."/>
            <person name="Ebbesson L."/>
            <person name="Teles M."/>
            <person name="MacKenzie S."/>
            <person name="Amaro C."/>
        </authorList>
    </citation>
    <scope>NUCLEOTIDE SEQUENCE</scope>
</reference>
<dbReference type="EMBL" id="GBXM01104688">
    <property type="protein sequence ID" value="JAH03889.1"/>
    <property type="molecule type" value="Transcribed_RNA"/>
</dbReference>
<organism evidence="1">
    <name type="scientific">Anguilla anguilla</name>
    <name type="common">European freshwater eel</name>
    <name type="synonym">Muraena anguilla</name>
    <dbReference type="NCBI Taxonomy" id="7936"/>
    <lineage>
        <taxon>Eukaryota</taxon>
        <taxon>Metazoa</taxon>
        <taxon>Chordata</taxon>
        <taxon>Craniata</taxon>
        <taxon>Vertebrata</taxon>
        <taxon>Euteleostomi</taxon>
        <taxon>Actinopterygii</taxon>
        <taxon>Neopterygii</taxon>
        <taxon>Teleostei</taxon>
        <taxon>Anguilliformes</taxon>
        <taxon>Anguillidae</taxon>
        <taxon>Anguilla</taxon>
    </lineage>
</organism>
<sequence>MPLLFQLERLPQSIKMSVWSLI</sequence>